<dbReference type="Proteomes" id="UP000038830">
    <property type="component" value="Unassembled WGS sequence"/>
</dbReference>
<protein>
    <submittedName>
        <fullName evidence="2">Uncharacterized protein</fullName>
    </submittedName>
</protein>
<reference evidence="3" key="1">
    <citation type="journal article" date="2015" name="J. Biotechnol.">
        <title>The structure of the Cyberlindnera jadinii genome and its relation to Candida utilis analyzed by the occurrence of single nucleotide polymorphisms.</title>
        <authorList>
            <person name="Rupp O."/>
            <person name="Brinkrolf K."/>
            <person name="Buerth C."/>
            <person name="Kunigo M."/>
            <person name="Schneider J."/>
            <person name="Jaenicke S."/>
            <person name="Goesmann A."/>
            <person name="Puehler A."/>
            <person name="Jaeger K.-E."/>
            <person name="Ernst J.F."/>
        </authorList>
    </citation>
    <scope>NUCLEOTIDE SEQUENCE [LARGE SCALE GENOMIC DNA]</scope>
    <source>
        <strain evidence="3">ATCC 18201 / CBS 1600 / BCRC 20928 / JCM 3617 / NBRC 0987 / NRRL Y-1542</strain>
    </source>
</reference>
<proteinExistence type="predicted"/>
<evidence type="ECO:0000256" key="1">
    <source>
        <dbReference type="SAM" id="MobiDB-lite"/>
    </source>
</evidence>
<feature type="region of interest" description="Disordered" evidence="1">
    <location>
        <begin position="21"/>
        <end position="75"/>
    </location>
</feature>
<evidence type="ECO:0000313" key="2">
    <source>
        <dbReference type="EMBL" id="CEP23759.1"/>
    </source>
</evidence>
<sequence length="114" mass="12461">MLTQYSLGVPVTAHHEAIPGSAMPSMSVLPANNATACAQHDERNNGSEDLPQRPERGSEKELAPPFSPASDISDCPHTDHITEAYMEVKAEALDNVKCTFFIDGQAKRVQKRWA</sequence>
<gene>
    <name evidence="2" type="ORF">BN1211_4416</name>
</gene>
<dbReference type="EMBL" id="CDQK01000005">
    <property type="protein sequence ID" value="CEP23759.1"/>
    <property type="molecule type" value="Genomic_DNA"/>
</dbReference>
<organism evidence="2 3">
    <name type="scientific">Cyberlindnera jadinii (strain ATCC 18201 / CBS 1600 / BCRC 20928 / JCM 3617 / NBRC 0987 / NRRL Y-1542)</name>
    <name type="common">Torula yeast</name>
    <name type="synonym">Candida utilis</name>
    <dbReference type="NCBI Taxonomy" id="983966"/>
    <lineage>
        <taxon>Eukaryota</taxon>
        <taxon>Fungi</taxon>
        <taxon>Dikarya</taxon>
        <taxon>Ascomycota</taxon>
        <taxon>Saccharomycotina</taxon>
        <taxon>Saccharomycetes</taxon>
        <taxon>Phaffomycetales</taxon>
        <taxon>Phaffomycetaceae</taxon>
        <taxon>Cyberlindnera</taxon>
    </lineage>
</organism>
<accession>A0A0H5CGT0</accession>
<evidence type="ECO:0000313" key="3">
    <source>
        <dbReference type="Proteomes" id="UP000038830"/>
    </source>
</evidence>
<dbReference type="AlphaFoldDB" id="A0A0H5CGT0"/>
<feature type="compositionally biased region" description="Basic and acidic residues" evidence="1">
    <location>
        <begin position="39"/>
        <end position="62"/>
    </location>
</feature>
<name>A0A0H5CGT0_CYBJN</name>